<organism evidence="2 3">
    <name type="scientific">Mucilaginibacter ximonensis</name>
    <dbReference type="NCBI Taxonomy" id="538021"/>
    <lineage>
        <taxon>Bacteria</taxon>
        <taxon>Pseudomonadati</taxon>
        <taxon>Bacteroidota</taxon>
        <taxon>Sphingobacteriia</taxon>
        <taxon>Sphingobacteriales</taxon>
        <taxon>Sphingobacteriaceae</taxon>
        <taxon>Mucilaginibacter</taxon>
    </lineage>
</organism>
<reference evidence="3" key="1">
    <citation type="journal article" date="2019" name="Int. J. Syst. Evol. Microbiol.">
        <title>The Global Catalogue of Microorganisms (GCM) 10K type strain sequencing project: providing services to taxonomists for standard genome sequencing and annotation.</title>
        <authorList>
            <consortium name="The Broad Institute Genomics Platform"/>
            <consortium name="The Broad Institute Genome Sequencing Center for Infectious Disease"/>
            <person name="Wu L."/>
            <person name="Ma J."/>
        </authorList>
    </citation>
    <scope>NUCLEOTIDE SEQUENCE [LARGE SCALE GENOMIC DNA]</scope>
    <source>
        <strain evidence="3">KCTC 22437</strain>
    </source>
</reference>
<evidence type="ECO:0000256" key="1">
    <source>
        <dbReference type="SAM" id="MobiDB-lite"/>
    </source>
</evidence>
<keyword evidence="3" id="KW-1185">Reference proteome</keyword>
<dbReference type="RefSeq" id="WP_377183263.1">
    <property type="nucleotide sequence ID" value="NZ_JBHUPD010000001.1"/>
</dbReference>
<comment type="caution">
    <text evidence="2">The sequence shown here is derived from an EMBL/GenBank/DDBJ whole genome shotgun (WGS) entry which is preliminary data.</text>
</comment>
<evidence type="ECO:0008006" key="4">
    <source>
        <dbReference type="Google" id="ProtNLM"/>
    </source>
</evidence>
<sequence length="379" mass="43749">MDQAVNFYELKTQLADLGFADPEIVDRLRERMVGGTGDFRLLHRENRNGLITEYAFDVQRHDPNDSLQYDHLEAALYQPGKEEYFYAIFSPDITRDEIGQILQQGIEGPFIEENLPDYFDRTKISNILNQNTMNTQNLSYLQKQLLNLGFGEGMNKELEKNIEAKAPEFTLNSTNEYNKDKVDYTLHFKAGEDMYFFNKYDAKLNDTQQTFYINKGSGITAKEAYNLMDGRAVHKELENQKGEKYNAWVVLDKENKTENGNMKLQTFSDGWNYKPERAIDKMAIVGIDEPGAKDKLLKSLEKGNRHQVEALKDGKPVKLFIEANPAEHRVNLTNYKGEAQQLEHYKKPEFKNEKKPEQKQGAADEGTKKKRSRSVKMSV</sequence>
<proteinExistence type="predicted"/>
<dbReference type="Proteomes" id="UP001597557">
    <property type="component" value="Unassembled WGS sequence"/>
</dbReference>
<feature type="compositionally biased region" description="Basic and acidic residues" evidence="1">
    <location>
        <begin position="341"/>
        <end position="358"/>
    </location>
</feature>
<accession>A0ABW5YAL3</accession>
<dbReference type="EMBL" id="JBHUPD010000001">
    <property type="protein sequence ID" value="MFD2872015.1"/>
    <property type="molecule type" value="Genomic_DNA"/>
</dbReference>
<evidence type="ECO:0000313" key="3">
    <source>
        <dbReference type="Proteomes" id="UP001597557"/>
    </source>
</evidence>
<name>A0ABW5YAL3_9SPHI</name>
<evidence type="ECO:0000313" key="2">
    <source>
        <dbReference type="EMBL" id="MFD2872015.1"/>
    </source>
</evidence>
<protein>
    <recommendedName>
        <fullName evidence="4">DUF3945 domain-containing protein</fullName>
    </recommendedName>
</protein>
<feature type="region of interest" description="Disordered" evidence="1">
    <location>
        <begin position="337"/>
        <end position="379"/>
    </location>
</feature>
<gene>
    <name evidence="2" type="ORF">ACFS5N_06025</name>
</gene>
<feature type="compositionally biased region" description="Basic residues" evidence="1">
    <location>
        <begin position="368"/>
        <end position="379"/>
    </location>
</feature>